<feature type="region of interest" description="Disordered" evidence="1">
    <location>
        <begin position="477"/>
        <end position="513"/>
    </location>
</feature>
<dbReference type="WBParaSite" id="PSU_v2.g2806.t1">
    <property type="protein sequence ID" value="PSU_v2.g2806.t1"/>
    <property type="gene ID" value="PSU_v2.g2806"/>
</dbReference>
<evidence type="ECO:0000313" key="3">
    <source>
        <dbReference type="Proteomes" id="UP000887577"/>
    </source>
</evidence>
<dbReference type="Pfam" id="PF16013">
    <property type="entry name" value="DUF4781"/>
    <property type="match status" value="1"/>
</dbReference>
<protein>
    <submittedName>
        <fullName evidence="4">DUF4781 domain-containing protein</fullName>
    </submittedName>
</protein>
<sequence>MVATVSGAQCIARFSKLKSWSDKMKLIQPYINKAQKFTQYANAATAIASSILNIHDKITHEEEEILADITLIVSSVLSILSDPINRAIIKGGLEGQDLATAKFSDLSSISRIFLQLFCLARYATSVISVFTIIITMLKKDECTGSDYFNLASSLFTCYGTVTSPRTAKKIFEQVQNECKFEEFNETKRQIEASKNANKSDGVAETAVIVGAAAAVGAGATAKISDVNQSDPKGPNEINYCINKNSASNDCAVSTAVGGGIGSGSGSGNPNDPQKPPSGGDHQNEATKTYKNYETSNKAGLRGDPPATDAEKTELIKKRDELAKNIIKDENDEAGKAAKEYYEKNILLVFKGSENEHVMNQQLVRMMEAATDIREMFCEIALTETTFDIKNGVLLINGQLNIDGAAFAVATNNLNDGQKKSDIGQRLLDKIAAEAAGQKYIDPKNALKSDREKIMAETKNYDENKEIIAAKFEEDKSKLTEKRNTEREELIEKQKAARDGFLNSKKKNEMTKKR</sequence>
<name>A0A914YRL0_9BILA</name>
<evidence type="ECO:0000256" key="1">
    <source>
        <dbReference type="SAM" id="MobiDB-lite"/>
    </source>
</evidence>
<evidence type="ECO:0000313" key="4">
    <source>
        <dbReference type="WBParaSite" id="PSU_v2.g2806.t1"/>
    </source>
</evidence>
<evidence type="ECO:0000259" key="2">
    <source>
        <dbReference type="Pfam" id="PF16013"/>
    </source>
</evidence>
<feature type="region of interest" description="Disordered" evidence="1">
    <location>
        <begin position="261"/>
        <end position="285"/>
    </location>
</feature>
<feature type="domain" description="DUF4781" evidence="2">
    <location>
        <begin position="40"/>
        <end position="189"/>
    </location>
</feature>
<organism evidence="3 4">
    <name type="scientific">Panagrolaimus superbus</name>
    <dbReference type="NCBI Taxonomy" id="310955"/>
    <lineage>
        <taxon>Eukaryota</taxon>
        <taxon>Metazoa</taxon>
        <taxon>Ecdysozoa</taxon>
        <taxon>Nematoda</taxon>
        <taxon>Chromadorea</taxon>
        <taxon>Rhabditida</taxon>
        <taxon>Tylenchina</taxon>
        <taxon>Panagrolaimomorpha</taxon>
        <taxon>Panagrolaimoidea</taxon>
        <taxon>Panagrolaimidae</taxon>
        <taxon>Panagrolaimus</taxon>
    </lineage>
</organism>
<feature type="compositionally biased region" description="Basic and acidic residues" evidence="1">
    <location>
        <begin position="477"/>
        <end position="497"/>
    </location>
</feature>
<dbReference type="InterPro" id="IPR031962">
    <property type="entry name" value="DUF4781"/>
</dbReference>
<dbReference type="Proteomes" id="UP000887577">
    <property type="component" value="Unplaced"/>
</dbReference>
<keyword evidence="3" id="KW-1185">Reference proteome</keyword>
<proteinExistence type="predicted"/>
<accession>A0A914YRL0</accession>
<dbReference type="AlphaFoldDB" id="A0A914YRL0"/>
<reference evidence="4" key="1">
    <citation type="submission" date="2022-11" db="UniProtKB">
        <authorList>
            <consortium name="WormBaseParasite"/>
        </authorList>
    </citation>
    <scope>IDENTIFICATION</scope>
</reference>